<dbReference type="EMBL" id="JAHLFO010000040">
    <property type="protein sequence ID" value="MBU3813504.1"/>
    <property type="molecule type" value="Genomic_DNA"/>
</dbReference>
<gene>
    <name evidence="1" type="ORF">H9791_03210</name>
</gene>
<reference evidence="1" key="2">
    <citation type="submission" date="2021-04" db="EMBL/GenBank/DDBJ databases">
        <authorList>
            <person name="Gilroy R."/>
        </authorList>
    </citation>
    <scope>NUCLEOTIDE SEQUENCE</scope>
    <source>
        <strain evidence="1">B3-3758</strain>
    </source>
</reference>
<accession>A0A9E2KGA3</accession>
<comment type="caution">
    <text evidence="1">The sequence shown here is derived from an EMBL/GenBank/DDBJ whole genome shotgun (WGS) entry which is preliminary data.</text>
</comment>
<proteinExistence type="predicted"/>
<evidence type="ECO:0000313" key="1">
    <source>
        <dbReference type="EMBL" id="MBU3813504.1"/>
    </source>
</evidence>
<protein>
    <submittedName>
        <fullName evidence="1">Uncharacterized protein</fullName>
    </submittedName>
</protein>
<dbReference type="Proteomes" id="UP000824236">
    <property type="component" value="Unassembled WGS sequence"/>
</dbReference>
<evidence type="ECO:0000313" key="2">
    <source>
        <dbReference type="Proteomes" id="UP000824236"/>
    </source>
</evidence>
<dbReference type="AlphaFoldDB" id="A0A9E2KGA3"/>
<sequence>MKLIIEIGQKGINGVMDYSYSVAIKQISPEAIDFNFTTDGIIRDYSFIRRKVIETVLELNKVNITSEYFQKPLGEYEDYWYLREGDFRPEPVKGIFNGNGCCKKFIEEMKDLGNLFPTREEAAKASDDIRAYLRSKYGKHP</sequence>
<organism evidence="1 2">
    <name type="scientific">Candidatus Bacteroides intestinipullorum</name>
    <dbReference type="NCBI Taxonomy" id="2838471"/>
    <lineage>
        <taxon>Bacteria</taxon>
        <taxon>Pseudomonadati</taxon>
        <taxon>Bacteroidota</taxon>
        <taxon>Bacteroidia</taxon>
        <taxon>Bacteroidales</taxon>
        <taxon>Bacteroidaceae</taxon>
        <taxon>Bacteroides</taxon>
    </lineage>
</organism>
<reference evidence="1" key="1">
    <citation type="journal article" date="2021" name="PeerJ">
        <title>Extensive microbial diversity within the chicken gut microbiome revealed by metagenomics and culture.</title>
        <authorList>
            <person name="Gilroy R."/>
            <person name="Ravi A."/>
            <person name="Getino M."/>
            <person name="Pursley I."/>
            <person name="Horton D.L."/>
            <person name="Alikhan N.F."/>
            <person name="Baker D."/>
            <person name="Gharbi K."/>
            <person name="Hall N."/>
            <person name="Watson M."/>
            <person name="Adriaenssens E.M."/>
            <person name="Foster-Nyarko E."/>
            <person name="Jarju S."/>
            <person name="Secka A."/>
            <person name="Antonio M."/>
            <person name="Oren A."/>
            <person name="Chaudhuri R.R."/>
            <person name="La Ragione R."/>
            <person name="Hildebrand F."/>
            <person name="Pallen M.J."/>
        </authorList>
    </citation>
    <scope>NUCLEOTIDE SEQUENCE</scope>
    <source>
        <strain evidence="1">B3-3758</strain>
    </source>
</reference>
<name>A0A9E2KGA3_9BACE</name>